<organism evidence="1 2">
    <name type="scientific">Hyphomicrobium denitrificans (strain ATCC 51888 / DSM 1869 / NCIMB 11706 / TK 0415)</name>
    <dbReference type="NCBI Taxonomy" id="582899"/>
    <lineage>
        <taxon>Bacteria</taxon>
        <taxon>Pseudomonadati</taxon>
        <taxon>Pseudomonadota</taxon>
        <taxon>Alphaproteobacteria</taxon>
        <taxon>Hyphomicrobiales</taxon>
        <taxon>Hyphomicrobiaceae</taxon>
        <taxon>Hyphomicrobium</taxon>
    </lineage>
</organism>
<dbReference type="AlphaFoldDB" id="D8JYG6"/>
<dbReference type="EMBL" id="CP002083">
    <property type="protein sequence ID" value="ADJ23418.1"/>
    <property type="molecule type" value="Genomic_DNA"/>
</dbReference>
<protein>
    <submittedName>
        <fullName evidence="1">Formylmethanofuran dehydrogenase subunit B</fullName>
    </submittedName>
</protein>
<dbReference type="RefSeq" id="WP_013215577.1">
    <property type="nucleotide sequence ID" value="NC_014313.1"/>
</dbReference>
<proteinExistence type="predicted"/>
<evidence type="ECO:0000313" key="2">
    <source>
        <dbReference type="Proteomes" id="UP000002033"/>
    </source>
</evidence>
<dbReference type="OrthoDB" id="7914675at2"/>
<sequence length="428" mass="45329">MESEKSRNGVNHFENIACPFCGIACDDLEIGPSASGSLKVLKNGCARSVAGFGRPLVEPNPEVDGKSVSLEEAVATAAKLIRESRLPVFSGLGTGVEGVRAVMALAEAGGGVVDHALSVSAYRNTRVMQSSGWLTTSLTEARNRADLFIIAGSDIHKSNPRFFERVVCNEASMFSDNPPKRTVVFLGEGLDPSAATGPRVGEVVTIPCKTDRVGEILDAMRAIQKGAIITDETIGGVPRATVEDLFARFKAASYSVVVWNPASFDFAGGDLTVQAICEFIKEANATTRSAGLALGGNEGLPSAVSVCAWQSGYPLRVSYANGKPEYDADLYDAERMLAAKESDLLVWLASIGDDLVPPETDVTTIVLGTPGLKLSRKPKVFIPVGTPGVDHAERVIRVDNVVSLPLRQLRQSKLPSAMDVLASIQAAL</sequence>
<dbReference type="STRING" id="582899.Hden_1611"/>
<dbReference type="eggNOG" id="COG1029">
    <property type="taxonomic scope" value="Bacteria"/>
</dbReference>
<dbReference type="Proteomes" id="UP000002033">
    <property type="component" value="Chromosome"/>
</dbReference>
<reference evidence="2" key="1">
    <citation type="journal article" date="2011" name="J. Bacteriol.">
        <title>Genome sequences of eight morphologically diverse alphaproteobacteria.</title>
        <authorList>
            <consortium name="US DOE Joint Genome Institute"/>
            <person name="Brown P.J."/>
            <person name="Kysela D.T."/>
            <person name="Buechlein A."/>
            <person name="Hemmerich C."/>
            <person name="Brun Y.V."/>
        </authorList>
    </citation>
    <scope>NUCLEOTIDE SEQUENCE [LARGE SCALE GENOMIC DNA]</scope>
    <source>
        <strain evidence="2">ATCC 51888 / DSM 1869 / NCIB 11706 / TK 0415</strain>
    </source>
</reference>
<keyword evidence="2" id="KW-1185">Reference proteome</keyword>
<dbReference type="SUPFAM" id="SSF53706">
    <property type="entry name" value="Formate dehydrogenase/DMSO reductase, domains 1-3"/>
    <property type="match status" value="1"/>
</dbReference>
<dbReference type="KEGG" id="hdn:Hden_1611"/>
<evidence type="ECO:0000313" key="1">
    <source>
        <dbReference type="EMBL" id="ADJ23418.1"/>
    </source>
</evidence>
<accession>D8JYG6</accession>
<gene>
    <name evidence="1" type="ordered locus">Hden_1611</name>
</gene>
<name>D8JYG6_HYPDA</name>
<dbReference type="HOGENOM" id="CLU_034348_1_0_5"/>